<protein>
    <submittedName>
        <fullName evidence="3">Uncharacterized protein</fullName>
    </submittedName>
</protein>
<sequence length="301" mass="34318">MHYFKHNTMNKLVLFILFLSILEIVISGEKNEQKQTSRKKFAANDRKKMHYDLKCWPQRCNVICPIYIQQMPQDIGPVLPSEVLSPSATPLSTTHIPVSVNPPTNNKTNTQFIPQLINNVTNLQQKVNGKSKNLLVPNKHLTPNSKSKRRNIIVKQFIQTKNSTKAIKYRQQFAPFGCYVQCEPLQMGQPSPPLGVPGQVPTPETPVNGDGQNGVEGEEGQEEEGETDEPYHEGEDRPIEATASPPDRTKVLVYNFDDEPYDINGMSVEDKHKKKRSKKRSKRPYKSVMRHIFHRELSYGN</sequence>
<dbReference type="EMBL" id="OU900098">
    <property type="protein sequence ID" value="CAG9862220.1"/>
    <property type="molecule type" value="Genomic_DNA"/>
</dbReference>
<feature type="compositionally biased region" description="Basic residues" evidence="1">
    <location>
        <begin position="272"/>
        <end position="287"/>
    </location>
</feature>
<feature type="region of interest" description="Disordered" evidence="1">
    <location>
        <begin position="190"/>
        <end position="287"/>
    </location>
</feature>
<feature type="compositionally biased region" description="Acidic residues" evidence="1">
    <location>
        <begin position="216"/>
        <end position="228"/>
    </location>
</feature>
<reference evidence="3" key="1">
    <citation type="submission" date="2022-01" db="EMBL/GenBank/DDBJ databases">
        <authorList>
            <person name="King R."/>
        </authorList>
    </citation>
    <scope>NUCLEOTIDE SEQUENCE</scope>
</reference>
<keyword evidence="2" id="KW-0732">Signal</keyword>
<evidence type="ECO:0000313" key="4">
    <source>
        <dbReference type="Proteomes" id="UP001153712"/>
    </source>
</evidence>
<feature type="signal peptide" evidence="2">
    <location>
        <begin position="1"/>
        <end position="28"/>
    </location>
</feature>
<organism evidence="3 4">
    <name type="scientific">Phyllotreta striolata</name>
    <name type="common">Striped flea beetle</name>
    <name type="synonym">Crioceris striolata</name>
    <dbReference type="NCBI Taxonomy" id="444603"/>
    <lineage>
        <taxon>Eukaryota</taxon>
        <taxon>Metazoa</taxon>
        <taxon>Ecdysozoa</taxon>
        <taxon>Arthropoda</taxon>
        <taxon>Hexapoda</taxon>
        <taxon>Insecta</taxon>
        <taxon>Pterygota</taxon>
        <taxon>Neoptera</taxon>
        <taxon>Endopterygota</taxon>
        <taxon>Coleoptera</taxon>
        <taxon>Polyphaga</taxon>
        <taxon>Cucujiformia</taxon>
        <taxon>Chrysomeloidea</taxon>
        <taxon>Chrysomelidae</taxon>
        <taxon>Galerucinae</taxon>
        <taxon>Alticini</taxon>
        <taxon>Phyllotreta</taxon>
    </lineage>
</organism>
<proteinExistence type="predicted"/>
<evidence type="ECO:0000256" key="1">
    <source>
        <dbReference type="SAM" id="MobiDB-lite"/>
    </source>
</evidence>
<dbReference type="Proteomes" id="UP001153712">
    <property type="component" value="Chromosome 5"/>
</dbReference>
<keyword evidence="4" id="KW-1185">Reference proteome</keyword>
<feature type="chain" id="PRO_5040268932" evidence="2">
    <location>
        <begin position="29"/>
        <end position="301"/>
    </location>
</feature>
<evidence type="ECO:0000256" key="2">
    <source>
        <dbReference type="SAM" id="SignalP"/>
    </source>
</evidence>
<gene>
    <name evidence="3" type="ORF">PHYEVI_LOCUS8540</name>
</gene>
<evidence type="ECO:0000313" key="3">
    <source>
        <dbReference type="EMBL" id="CAG9862220.1"/>
    </source>
</evidence>
<feature type="compositionally biased region" description="Basic and acidic residues" evidence="1">
    <location>
        <begin position="229"/>
        <end position="239"/>
    </location>
</feature>
<accession>A0A9N9TTI5</accession>
<dbReference type="OrthoDB" id="10595766at2759"/>
<name>A0A9N9TTI5_PHYSR</name>
<dbReference type="AlphaFoldDB" id="A0A9N9TTI5"/>